<dbReference type="PANTHER" id="PTHR30188">
    <property type="entry name" value="ABC TRANSPORTER PERMEASE PROTEIN-RELATED"/>
    <property type="match status" value="1"/>
</dbReference>
<feature type="transmembrane region" description="Helical" evidence="1">
    <location>
        <begin position="251"/>
        <end position="269"/>
    </location>
</feature>
<sequence length="278" mass="29818">MTFLQGAKRVVNRPLQTLDTLGDQMSFYGRALLWTPRTLRRYTKEVLRLLAEVSFGSGSLAVIGGTVGVMVGLTLFTGVLVGLQGYSALNSIGTSAFTGFLTAFFNTREIAPLVAGLALSATVGAGFTAQLGAMRISEEIDALEVMGVPSLPYLVTTRIIAGFVAVIPLYIIGLLSSYLASRLVVIYIYHQSAGTYDHYFDLFLPPQDVLYSFIKVLLFSVLIILSHCYFGYRATGGPAGVGVAVGKAVRLSIVTVSIMNFFIGFAIWGTDVTVRIAG</sequence>
<reference evidence="2 3" key="1">
    <citation type="journal article" date="2010" name="Cell Res.">
        <title>Complete genome sequence of the rifamycin SV-producing Amycolatopsis mediterranei U32 revealed its genetic characteristics in phylogeny and metabolism.</title>
        <authorList>
            <person name="Zhao W."/>
            <person name="Zhong Y."/>
            <person name="Yuan H."/>
            <person name="Wang J."/>
            <person name="Zheng H."/>
            <person name="Wang Y."/>
            <person name="Cen X."/>
            <person name="Xu F."/>
            <person name="Bai J."/>
            <person name="Han X."/>
            <person name="Lu G."/>
            <person name="Zhu Y."/>
            <person name="Shao Z."/>
            <person name="Yan H."/>
            <person name="Li C."/>
            <person name="Peng N."/>
            <person name="Zhang Z."/>
            <person name="Zhang Y."/>
            <person name="Lin W."/>
            <person name="Fan Y."/>
            <person name="Qin Z."/>
            <person name="Hu Y."/>
            <person name="Zhu B."/>
            <person name="Wang S."/>
            <person name="Ding X."/>
            <person name="Zhao G.P."/>
        </authorList>
    </citation>
    <scope>NUCLEOTIDE SEQUENCE [LARGE SCALE GENOMIC DNA]</scope>
    <source>
        <strain evidence="3">U-32</strain>
    </source>
</reference>
<feature type="transmembrane region" description="Helical" evidence="1">
    <location>
        <begin position="88"/>
        <end position="105"/>
    </location>
</feature>
<dbReference type="PANTHER" id="PTHR30188:SF13">
    <property type="entry name" value="CONSERVED HYPOTHETICAL INTEGRAL MEMBRANE PROTEIN YRBE3B"/>
    <property type="match status" value="1"/>
</dbReference>
<dbReference type="Pfam" id="PF02405">
    <property type="entry name" value="MlaE"/>
    <property type="match status" value="1"/>
</dbReference>
<feature type="transmembrane region" description="Helical" evidence="1">
    <location>
        <begin position="159"/>
        <end position="189"/>
    </location>
</feature>
<dbReference type="PATRIC" id="fig|749927.5.peg.626"/>
<accession>A0A0H3CVV0</accession>
<keyword evidence="1" id="KW-1133">Transmembrane helix</keyword>
<dbReference type="GeneID" id="92868405"/>
<proteinExistence type="predicted"/>
<feature type="transmembrane region" description="Helical" evidence="1">
    <location>
        <begin position="209"/>
        <end position="230"/>
    </location>
</feature>
<keyword evidence="1" id="KW-0812">Transmembrane</keyword>
<dbReference type="EMBL" id="CP002000">
    <property type="protein sequence ID" value="ADJ42423.1"/>
    <property type="molecule type" value="Genomic_DNA"/>
</dbReference>
<dbReference type="InterPro" id="IPR030802">
    <property type="entry name" value="Permease_MalE"/>
</dbReference>
<gene>
    <name evidence="2" type="ordered locus">AMED_0603</name>
</gene>
<dbReference type="GO" id="GO:0043190">
    <property type="term" value="C:ATP-binding cassette (ABC) transporter complex"/>
    <property type="evidence" value="ECO:0007669"/>
    <property type="project" value="InterPro"/>
</dbReference>
<feature type="transmembrane region" description="Helical" evidence="1">
    <location>
        <begin position="111"/>
        <end position="129"/>
    </location>
</feature>
<dbReference type="KEGG" id="amd:AMED_0603"/>
<evidence type="ECO:0000256" key="1">
    <source>
        <dbReference type="SAM" id="Phobius"/>
    </source>
</evidence>
<dbReference type="eggNOG" id="COG0767">
    <property type="taxonomic scope" value="Bacteria"/>
</dbReference>
<keyword evidence="1" id="KW-0472">Membrane</keyword>
<organism evidence="2 3">
    <name type="scientific">Amycolatopsis mediterranei (strain U-32)</name>
    <dbReference type="NCBI Taxonomy" id="749927"/>
    <lineage>
        <taxon>Bacteria</taxon>
        <taxon>Bacillati</taxon>
        <taxon>Actinomycetota</taxon>
        <taxon>Actinomycetes</taxon>
        <taxon>Pseudonocardiales</taxon>
        <taxon>Pseudonocardiaceae</taxon>
        <taxon>Amycolatopsis</taxon>
    </lineage>
</organism>
<evidence type="ECO:0000313" key="3">
    <source>
        <dbReference type="Proteomes" id="UP000000328"/>
    </source>
</evidence>
<feature type="transmembrane region" description="Helical" evidence="1">
    <location>
        <begin position="60"/>
        <end position="81"/>
    </location>
</feature>
<dbReference type="GO" id="GO:0005548">
    <property type="term" value="F:phospholipid transporter activity"/>
    <property type="evidence" value="ECO:0007669"/>
    <property type="project" value="TreeGrafter"/>
</dbReference>
<dbReference type="AlphaFoldDB" id="A0A0H3CVV0"/>
<name>A0A0H3CVV0_AMYMU</name>
<protein>
    <submittedName>
        <fullName evidence="2">ABC transport system permease protein</fullName>
    </submittedName>
</protein>
<evidence type="ECO:0000313" key="2">
    <source>
        <dbReference type="EMBL" id="ADJ42423.1"/>
    </source>
</evidence>
<dbReference type="RefSeq" id="WP_013222533.1">
    <property type="nucleotide sequence ID" value="NC_014318.1"/>
</dbReference>
<dbReference type="HOGENOM" id="CLU_045686_2_1_11"/>
<dbReference type="Proteomes" id="UP000000328">
    <property type="component" value="Chromosome"/>
</dbReference>
<dbReference type="OrthoDB" id="3745645at2"/>